<dbReference type="InterPro" id="IPR045104">
    <property type="entry name" value="Alfin"/>
</dbReference>
<evidence type="ECO:0000313" key="14">
    <source>
        <dbReference type="Proteomes" id="UP000317650"/>
    </source>
</evidence>
<gene>
    <name evidence="13" type="ORF">C4D60_Mb10t23070</name>
</gene>
<dbReference type="Gene3D" id="3.30.40.10">
    <property type="entry name" value="Zinc/RING finger domain, C3HC4 (zinc finger)"/>
    <property type="match status" value="1"/>
</dbReference>
<sequence length="228" mass="26295">MDLNEKRFSSWTIDMLFRDFLGRRAGLIKALTTGLSFLSVFLEVLAALVVLDPFPKKPYMCLYWYPNENWEVKEAPVVPHEFPEPSLGVNFDKGLLSRLFNMINSNPTIYEVVFGTVKMPKTLRKSNEGESGSKRFKTTNSGVASASNRIEKEEDDDDDVELYSMVDDTSSIICGACGNRFAFRESWIFCNVCVTWYHGRCVKTTPEQYERLKDYRCPRCCRQKRART</sequence>
<dbReference type="GO" id="GO:0000976">
    <property type="term" value="F:transcription cis-regulatory region binding"/>
    <property type="evidence" value="ECO:0007669"/>
    <property type="project" value="TreeGrafter"/>
</dbReference>
<keyword evidence="9" id="KW-0539">Nucleus</keyword>
<keyword evidence="5 9" id="KW-0862">Zinc</keyword>
<dbReference type="InterPro" id="IPR019786">
    <property type="entry name" value="Zinc_finger_PHD-type_CS"/>
</dbReference>
<evidence type="ECO:0000256" key="5">
    <source>
        <dbReference type="ARBA" id="ARBA00022833"/>
    </source>
</evidence>
<accession>A0A4S8IZ68</accession>
<dbReference type="SUPFAM" id="SSF57903">
    <property type="entry name" value="FYVE/PHD zinc finger"/>
    <property type="match status" value="1"/>
</dbReference>
<dbReference type="AlphaFoldDB" id="A0A4S8IZ68"/>
<keyword evidence="9" id="KW-0156">Chromatin regulator</keyword>
<keyword evidence="11" id="KW-0472">Membrane</keyword>
<keyword evidence="7 9" id="KW-0804">Transcription</keyword>
<dbReference type="InterPro" id="IPR013083">
    <property type="entry name" value="Znf_RING/FYVE/PHD"/>
</dbReference>
<protein>
    <recommendedName>
        <fullName evidence="9">PHD finger protein ALFIN-LIKE</fullName>
    </recommendedName>
</protein>
<keyword evidence="11" id="KW-0812">Transmembrane</keyword>
<comment type="subcellular location">
    <subcellularLocation>
        <location evidence="9">Nucleus</location>
    </subcellularLocation>
</comment>
<name>A0A4S8IZ68_MUSBA</name>
<evidence type="ECO:0000256" key="4">
    <source>
        <dbReference type="ARBA" id="ARBA00022771"/>
    </source>
</evidence>
<dbReference type="InterPro" id="IPR019787">
    <property type="entry name" value="Znf_PHD-finger"/>
</dbReference>
<dbReference type="PROSITE" id="PS50016">
    <property type="entry name" value="ZF_PHD_2"/>
    <property type="match status" value="1"/>
</dbReference>
<dbReference type="InterPro" id="IPR001965">
    <property type="entry name" value="Znf_PHD"/>
</dbReference>
<dbReference type="Pfam" id="PF00628">
    <property type="entry name" value="PHD"/>
    <property type="match status" value="1"/>
</dbReference>
<dbReference type="GO" id="GO:0003712">
    <property type="term" value="F:transcription coregulator activity"/>
    <property type="evidence" value="ECO:0007669"/>
    <property type="project" value="TreeGrafter"/>
</dbReference>
<dbReference type="Pfam" id="PF12165">
    <property type="entry name" value="Alfin"/>
    <property type="match status" value="1"/>
</dbReference>
<dbReference type="GO" id="GO:0042393">
    <property type="term" value="F:histone binding"/>
    <property type="evidence" value="ECO:0007669"/>
    <property type="project" value="UniProtKB-UniRule"/>
</dbReference>
<keyword evidence="6 9" id="KW-0805">Transcription regulation</keyword>
<comment type="similarity">
    <text evidence="2 9">Belongs to the Alfin family.</text>
</comment>
<evidence type="ECO:0000256" key="6">
    <source>
        <dbReference type="ARBA" id="ARBA00023015"/>
    </source>
</evidence>
<keyword evidence="14" id="KW-1185">Reference proteome</keyword>
<dbReference type="PROSITE" id="PS01359">
    <property type="entry name" value="ZF_PHD_1"/>
    <property type="match status" value="1"/>
</dbReference>
<dbReference type="GO" id="GO:0005634">
    <property type="term" value="C:nucleus"/>
    <property type="evidence" value="ECO:0007669"/>
    <property type="project" value="UniProtKB-SubCell"/>
</dbReference>
<comment type="function">
    <text evidence="1 9">Histone-binding component that specifically recognizes H3 tails trimethylated on 'Lys-4' (H3K4me3), which mark transcription start sites of virtually all active genes.</text>
</comment>
<dbReference type="STRING" id="52838.A0A4S8IZ68"/>
<feature type="transmembrane region" description="Helical" evidence="11">
    <location>
        <begin position="27"/>
        <end position="51"/>
    </location>
</feature>
<dbReference type="PANTHER" id="PTHR12321:SF77">
    <property type="entry name" value="PHD FINGER PROTEIN ALFIN-LIKE 6"/>
    <property type="match status" value="1"/>
</dbReference>
<feature type="domain" description="PHD-type" evidence="12">
    <location>
        <begin position="171"/>
        <end position="223"/>
    </location>
</feature>
<evidence type="ECO:0000256" key="3">
    <source>
        <dbReference type="ARBA" id="ARBA00022723"/>
    </source>
</evidence>
<keyword evidence="11" id="KW-1133">Transmembrane helix</keyword>
<evidence type="ECO:0000256" key="7">
    <source>
        <dbReference type="ARBA" id="ARBA00023163"/>
    </source>
</evidence>
<comment type="caution">
    <text evidence="13">The sequence shown here is derived from an EMBL/GenBank/DDBJ whole genome shotgun (WGS) entry which is preliminary data.</text>
</comment>
<dbReference type="PANTHER" id="PTHR12321">
    <property type="entry name" value="CPG BINDING PROTEIN"/>
    <property type="match status" value="1"/>
</dbReference>
<evidence type="ECO:0000259" key="12">
    <source>
        <dbReference type="PROSITE" id="PS50016"/>
    </source>
</evidence>
<proteinExistence type="inferred from homology"/>
<dbReference type="SMART" id="SM00249">
    <property type="entry name" value="PHD"/>
    <property type="match status" value="1"/>
</dbReference>
<dbReference type="EMBL" id="PYDT01000008">
    <property type="protein sequence ID" value="THU54250.1"/>
    <property type="molecule type" value="Genomic_DNA"/>
</dbReference>
<dbReference type="InterPro" id="IPR011011">
    <property type="entry name" value="Znf_FYVE_PHD"/>
</dbReference>
<comment type="domain">
    <text evidence="9">The PHD-type zinc finger mediates the binding to H3K4me3.</text>
</comment>
<evidence type="ECO:0000256" key="11">
    <source>
        <dbReference type="SAM" id="Phobius"/>
    </source>
</evidence>
<evidence type="ECO:0000256" key="8">
    <source>
        <dbReference type="PROSITE-ProRule" id="PRU00146"/>
    </source>
</evidence>
<reference evidence="13 14" key="1">
    <citation type="journal article" date="2019" name="Nat. Plants">
        <title>Genome sequencing of Musa balbisiana reveals subgenome evolution and function divergence in polyploid bananas.</title>
        <authorList>
            <person name="Yao X."/>
        </authorList>
    </citation>
    <scope>NUCLEOTIDE SEQUENCE [LARGE SCALE GENOMIC DNA]</scope>
    <source>
        <strain evidence="14">cv. DH-PKW</strain>
        <tissue evidence="13">Leaves</tissue>
    </source>
</reference>
<feature type="region of interest" description="Disordered" evidence="10">
    <location>
        <begin position="124"/>
        <end position="155"/>
    </location>
</feature>
<dbReference type="GO" id="GO:0006325">
    <property type="term" value="P:chromatin organization"/>
    <property type="evidence" value="ECO:0007669"/>
    <property type="project" value="UniProtKB-UniRule"/>
</dbReference>
<dbReference type="GO" id="GO:0008270">
    <property type="term" value="F:zinc ion binding"/>
    <property type="evidence" value="ECO:0007669"/>
    <property type="project" value="UniProtKB-KW"/>
</dbReference>
<comment type="subunit">
    <text evidence="9">Interacts with H3K4me3 and to a lesser extent with H3K4me2.</text>
</comment>
<keyword evidence="4 8" id="KW-0863">Zinc-finger</keyword>
<evidence type="ECO:0000313" key="13">
    <source>
        <dbReference type="EMBL" id="THU54250.1"/>
    </source>
</evidence>
<evidence type="ECO:0000256" key="1">
    <source>
        <dbReference type="ARBA" id="ARBA00002232"/>
    </source>
</evidence>
<evidence type="ECO:0000256" key="9">
    <source>
        <dbReference type="RuleBase" id="RU369089"/>
    </source>
</evidence>
<organism evidence="13 14">
    <name type="scientific">Musa balbisiana</name>
    <name type="common">Banana</name>
    <dbReference type="NCBI Taxonomy" id="52838"/>
    <lineage>
        <taxon>Eukaryota</taxon>
        <taxon>Viridiplantae</taxon>
        <taxon>Streptophyta</taxon>
        <taxon>Embryophyta</taxon>
        <taxon>Tracheophyta</taxon>
        <taxon>Spermatophyta</taxon>
        <taxon>Magnoliopsida</taxon>
        <taxon>Liliopsida</taxon>
        <taxon>Zingiberales</taxon>
        <taxon>Musaceae</taxon>
        <taxon>Musa</taxon>
    </lineage>
</organism>
<dbReference type="Proteomes" id="UP000317650">
    <property type="component" value="Chromosome 10"/>
</dbReference>
<evidence type="ECO:0000256" key="10">
    <source>
        <dbReference type="SAM" id="MobiDB-lite"/>
    </source>
</evidence>
<dbReference type="GO" id="GO:0006355">
    <property type="term" value="P:regulation of DNA-templated transcription"/>
    <property type="evidence" value="ECO:0007669"/>
    <property type="project" value="UniProtKB-UniRule"/>
</dbReference>
<dbReference type="InterPro" id="IPR021998">
    <property type="entry name" value="Alfin_N"/>
</dbReference>
<feature type="compositionally biased region" description="Polar residues" evidence="10">
    <location>
        <begin position="138"/>
        <end position="148"/>
    </location>
</feature>
<keyword evidence="3 9" id="KW-0479">Metal-binding</keyword>
<evidence type="ECO:0000256" key="2">
    <source>
        <dbReference type="ARBA" id="ARBA00010445"/>
    </source>
</evidence>